<dbReference type="SUPFAM" id="SSF49265">
    <property type="entry name" value="Fibronectin type III"/>
    <property type="match status" value="1"/>
</dbReference>
<dbReference type="InterPro" id="IPR003961">
    <property type="entry name" value="FN3_dom"/>
</dbReference>
<proteinExistence type="predicted"/>
<evidence type="ECO:0000259" key="2">
    <source>
        <dbReference type="PROSITE" id="PS50853"/>
    </source>
</evidence>
<dbReference type="InterPro" id="IPR050991">
    <property type="entry name" value="ECM_Regulatory_Proteins"/>
</dbReference>
<dbReference type="Pfam" id="PF00041">
    <property type="entry name" value="fn3"/>
    <property type="match status" value="1"/>
</dbReference>
<sequence>MDKLLKQFAYILGFTVVMIVAGCSDNIADEITTIETSRLFSPTDFKTQIIDQTSVRLTWKAISNAKSYNIEVSDNEEFAGSPVKTASVTFLEAPYTISGFAEETDYFVRIQAVAEGFTESKWASATFKTGAAPVVLLPFEASDTQVKSVTLHWTAGEAVTAILLTPGDIEHLLTSEEMAAGAATIDGLTAKTAYTAKLMNGTKIRGTLTFTTLSEGGQIITISPANNLKTILEAASNEDVFILTSGTYSSTSDDITISKSISIHRHCLTLPHAATIHSDIYQNTTYSSS</sequence>
<evidence type="ECO:0000256" key="1">
    <source>
        <dbReference type="ARBA" id="ARBA00022737"/>
    </source>
</evidence>
<feature type="domain" description="Fibronectin type-III" evidence="2">
    <location>
        <begin position="41"/>
        <end position="134"/>
    </location>
</feature>
<protein>
    <recommendedName>
        <fullName evidence="2">Fibronectin type-III domain-containing protein</fullName>
    </recommendedName>
</protein>
<dbReference type="AlphaFoldDB" id="A0A5J4SI60"/>
<dbReference type="SMART" id="SM00060">
    <property type="entry name" value="FN3"/>
    <property type="match status" value="2"/>
</dbReference>
<evidence type="ECO:0000313" key="3">
    <source>
        <dbReference type="EMBL" id="KAA6344955.1"/>
    </source>
</evidence>
<comment type="caution">
    <text evidence="3">The sequence shown here is derived from an EMBL/GenBank/DDBJ whole genome shotgun (WGS) entry which is preliminary data.</text>
</comment>
<dbReference type="Gene3D" id="2.60.40.10">
    <property type="entry name" value="Immunoglobulins"/>
    <property type="match status" value="1"/>
</dbReference>
<dbReference type="EMBL" id="SNRY01000193">
    <property type="protein sequence ID" value="KAA6344955.1"/>
    <property type="molecule type" value="Genomic_DNA"/>
</dbReference>
<dbReference type="InterPro" id="IPR036116">
    <property type="entry name" value="FN3_sf"/>
</dbReference>
<dbReference type="PROSITE" id="PS50853">
    <property type="entry name" value="FN3"/>
    <property type="match status" value="1"/>
</dbReference>
<gene>
    <name evidence="3" type="ORF">EZS27_007464</name>
</gene>
<reference evidence="3" key="1">
    <citation type="submission" date="2019-03" db="EMBL/GenBank/DDBJ databases">
        <title>Single cell metagenomics reveals metabolic interactions within the superorganism composed of flagellate Streblomastix strix and complex community of Bacteroidetes bacteria on its surface.</title>
        <authorList>
            <person name="Treitli S.C."/>
            <person name="Kolisko M."/>
            <person name="Husnik F."/>
            <person name="Keeling P."/>
            <person name="Hampl V."/>
        </authorList>
    </citation>
    <scope>NUCLEOTIDE SEQUENCE</scope>
    <source>
        <strain evidence="3">STM</strain>
    </source>
</reference>
<dbReference type="PANTHER" id="PTHR46708">
    <property type="entry name" value="TENASCIN"/>
    <property type="match status" value="1"/>
</dbReference>
<accession>A0A5J4SI60</accession>
<organism evidence="3">
    <name type="scientific">termite gut metagenome</name>
    <dbReference type="NCBI Taxonomy" id="433724"/>
    <lineage>
        <taxon>unclassified sequences</taxon>
        <taxon>metagenomes</taxon>
        <taxon>organismal metagenomes</taxon>
    </lineage>
</organism>
<keyword evidence="1" id="KW-0677">Repeat</keyword>
<dbReference type="PROSITE" id="PS51257">
    <property type="entry name" value="PROKAR_LIPOPROTEIN"/>
    <property type="match status" value="1"/>
</dbReference>
<name>A0A5J4SI60_9ZZZZ</name>
<dbReference type="InterPro" id="IPR013783">
    <property type="entry name" value="Ig-like_fold"/>
</dbReference>
<dbReference type="PANTHER" id="PTHR46708:SF2">
    <property type="entry name" value="FIBRONECTIN TYPE-III DOMAIN-CONTAINING PROTEIN"/>
    <property type="match status" value="1"/>
</dbReference>
<dbReference type="CDD" id="cd00063">
    <property type="entry name" value="FN3"/>
    <property type="match status" value="1"/>
</dbReference>